<proteinExistence type="predicted"/>
<protein>
    <submittedName>
        <fullName evidence="1">Uncharacterized protein</fullName>
    </submittedName>
</protein>
<dbReference type="Proteomes" id="UP000799777">
    <property type="component" value="Unassembled WGS sequence"/>
</dbReference>
<organism evidence="1 2">
    <name type="scientific">Setomelanomma holmii</name>
    <dbReference type="NCBI Taxonomy" id="210430"/>
    <lineage>
        <taxon>Eukaryota</taxon>
        <taxon>Fungi</taxon>
        <taxon>Dikarya</taxon>
        <taxon>Ascomycota</taxon>
        <taxon>Pezizomycotina</taxon>
        <taxon>Dothideomycetes</taxon>
        <taxon>Pleosporomycetidae</taxon>
        <taxon>Pleosporales</taxon>
        <taxon>Pleosporineae</taxon>
        <taxon>Phaeosphaeriaceae</taxon>
        <taxon>Setomelanomma</taxon>
    </lineage>
</organism>
<sequence>TPFFDDFTKERTLYTPGLRGCTVLAIISRKGVFLGHYWESKSFSPDDGERLPLTDGKKETDDQVWDRTVKKGLTDGINIKGEGVPQQKSLTELAKNFRDDDIKAYIIRPRKSQAQEVAEEAGASPEPEAKWGYPERWDEMRTIVEDLIPKVKRPGGWNVRIYDAVSGEDADDLLEKISQGRVLFKFDPTHGGTRRKPVRRAMLWSEQLELHSDEWDG</sequence>
<dbReference type="AlphaFoldDB" id="A0A9P4LL13"/>
<reference evidence="1" key="1">
    <citation type="journal article" date="2020" name="Stud. Mycol.">
        <title>101 Dothideomycetes genomes: a test case for predicting lifestyles and emergence of pathogens.</title>
        <authorList>
            <person name="Haridas S."/>
            <person name="Albert R."/>
            <person name="Binder M."/>
            <person name="Bloem J."/>
            <person name="Labutti K."/>
            <person name="Salamov A."/>
            <person name="Andreopoulos B."/>
            <person name="Baker S."/>
            <person name="Barry K."/>
            <person name="Bills G."/>
            <person name="Bluhm B."/>
            <person name="Cannon C."/>
            <person name="Castanera R."/>
            <person name="Culley D."/>
            <person name="Daum C."/>
            <person name="Ezra D."/>
            <person name="Gonzalez J."/>
            <person name="Henrissat B."/>
            <person name="Kuo A."/>
            <person name="Liang C."/>
            <person name="Lipzen A."/>
            <person name="Lutzoni F."/>
            <person name="Magnuson J."/>
            <person name="Mondo S."/>
            <person name="Nolan M."/>
            <person name="Ohm R."/>
            <person name="Pangilinan J."/>
            <person name="Park H.-J."/>
            <person name="Ramirez L."/>
            <person name="Alfaro M."/>
            <person name="Sun H."/>
            <person name="Tritt A."/>
            <person name="Yoshinaga Y."/>
            <person name="Zwiers L.-H."/>
            <person name="Turgeon B."/>
            <person name="Goodwin S."/>
            <person name="Spatafora J."/>
            <person name="Crous P."/>
            <person name="Grigoriev I."/>
        </authorList>
    </citation>
    <scope>NUCLEOTIDE SEQUENCE</scope>
    <source>
        <strain evidence="1">CBS 110217</strain>
    </source>
</reference>
<feature type="non-terminal residue" evidence="1">
    <location>
        <position position="1"/>
    </location>
</feature>
<evidence type="ECO:0000313" key="1">
    <source>
        <dbReference type="EMBL" id="KAF2028202.1"/>
    </source>
</evidence>
<gene>
    <name evidence="1" type="ORF">EK21DRAFT_70342</name>
</gene>
<accession>A0A9P4LL13</accession>
<dbReference type="OrthoDB" id="3886018at2759"/>
<evidence type="ECO:0000313" key="2">
    <source>
        <dbReference type="Proteomes" id="UP000799777"/>
    </source>
</evidence>
<name>A0A9P4LL13_9PLEO</name>
<comment type="caution">
    <text evidence="1">The sequence shown here is derived from an EMBL/GenBank/DDBJ whole genome shotgun (WGS) entry which is preliminary data.</text>
</comment>
<dbReference type="EMBL" id="ML978216">
    <property type="protein sequence ID" value="KAF2028202.1"/>
    <property type="molecule type" value="Genomic_DNA"/>
</dbReference>
<keyword evidence="2" id="KW-1185">Reference proteome</keyword>